<comment type="caution">
    <text evidence="2">The sequence shown here is derived from an EMBL/GenBank/DDBJ whole genome shotgun (WGS) entry which is preliminary data.</text>
</comment>
<reference evidence="2 3" key="1">
    <citation type="submission" date="2019-05" db="EMBL/GenBank/DDBJ databases">
        <authorList>
            <person name="Qu J.-H."/>
        </authorList>
    </citation>
    <scope>NUCLEOTIDE SEQUENCE [LARGE SCALE GENOMIC DNA]</scope>
    <source>
        <strain evidence="2 3">T17</strain>
    </source>
</reference>
<keyword evidence="1" id="KW-1133">Transmembrane helix</keyword>
<accession>A0A5R9KXW6</accession>
<feature type="transmembrane region" description="Helical" evidence="1">
    <location>
        <begin position="94"/>
        <end position="113"/>
    </location>
</feature>
<dbReference type="RefSeq" id="WP_138366383.1">
    <property type="nucleotide sequence ID" value="NZ_VCEJ01000004.1"/>
</dbReference>
<sequence>MMETGKNGEDKLSRLLREMNVQSPEEKPSLHFTENVLKGIEAELESQAVTELALKSLLQQHAVEQPSADFQHNILAKLAPAPAIKFKPVISARMWYLIAAGVAALLLACYLLPSGKPMETPRFITYASRASGYLFKVQPISRDTFEILFMTIVGLASLMLIDFFLRQKRLTYNKLARS</sequence>
<feature type="transmembrane region" description="Helical" evidence="1">
    <location>
        <begin position="147"/>
        <end position="165"/>
    </location>
</feature>
<dbReference type="EMBL" id="VCEJ01000004">
    <property type="protein sequence ID" value="TLV01011.1"/>
    <property type="molecule type" value="Genomic_DNA"/>
</dbReference>
<evidence type="ECO:0000313" key="3">
    <source>
        <dbReference type="Proteomes" id="UP000306402"/>
    </source>
</evidence>
<keyword evidence="1" id="KW-0812">Transmembrane</keyword>
<organism evidence="2 3">
    <name type="scientific">Dyadobacter luticola</name>
    <dbReference type="NCBI Taxonomy" id="1979387"/>
    <lineage>
        <taxon>Bacteria</taxon>
        <taxon>Pseudomonadati</taxon>
        <taxon>Bacteroidota</taxon>
        <taxon>Cytophagia</taxon>
        <taxon>Cytophagales</taxon>
        <taxon>Spirosomataceae</taxon>
        <taxon>Dyadobacter</taxon>
    </lineage>
</organism>
<keyword evidence="1" id="KW-0472">Membrane</keyword>
<proteinExistence type="predicted"/>
<evidence type="ECO:0000313" key="2">
    <source>
        <dbReference type="EMBL" id="TLV01011.1"/>
    </source>
</evidence>
<dbReference type="AlphaFoldDB" id="A0A5R9KXW6"/>
<protein>
    <submittedName>
        <fullName evidence="2">Uncharacterized protein</fullName>
    </submittedName>
</protein>
<gene>
    <name evidence="2" type="ORF">FEN17_16235</name>
</gene>
<name>A0A5R9KXW6_9BACT</name>
<evidence type="ECO:0000256" key="1">
    <source>
        <dbReference type="SAM" id="Phobius"/>
    </source>
</evidence>
<dbReference type="Proteomes" id="UP000306402">
    <property type="component" value="Unassembled WGS sequence"/>
</dbReference>
<keyword evidence="3" id="KW-1185">Reference proteome</keyword>